<proteinExistence type="predicted"/>
<evidence type="ECO:0000313" key="2">
    <source>
        <dbReference type="Proteomes" id="UP000009168"/>
    </source>
</evidence>
<dbReference type="Proteomes" id="UP000009168">
    <property type="component" value="Unassembled WGS sequence"/>
</dbReference>
<reference evidence="2" key="1">
    <citation type="journal article" date="2006" name="PLoS Biol.">
        <title>Macronuclear genome sequence of the ciliate Tetrahymena thermophila, a model eukaryote.</title>
        <authorList>
            <person name="Eisen J.A."/>
            <person name="Coyne R.S."/>
            <person name="Wu M."/>
            <person name="Wu D."/>
            <person name="Thiagarajan M."/>
            <person name="Wortman J.R."/>
            <person name="Badger J.H."/>
            <person name="Ren Q."/>
            <person name="Amedeo P."/>
            <person name="Jones K.M."/>
            <person name="Tallon L.J."/>
            <person name="Delcher A.L."/>
            <person name="Salzberg S.L."/>
            <person name="Silva J.C."/>
            <person name="Haas B.J."/>
            <person name="Majoros W.H."/>
            <person name="Farzad M."/>
            <person name="Carlton J.M."/>
            <person name="Smith R.K. Jr."/>
            <person name="Garg J."/>
            <person name="Pearlman R.E."/>
            <person name="Karrer K.M."/>
            <person name="Sun L."/>
            <person name="Manning G."/>
            <person name="Elde N.C."/>
            <person name="Turkewitz A.P."/>
            <person name="Asai D.J."/>
            <person name="Wilkes D.E."/>
            <person name="Wang Y."/>
            <person name="Cai H."/>
            <person name="Collins K."/>
            <person name="Stewart B.A."/>
            <person name="Lee S.R."/>
            <person name="Wilamowska K."/>
            <person name="Weinberg Z."/>
            <person name="Ruzzo W.L."/>
            <person name="Wloga D."/>
            <person name="Gaertig J."/>
            <person name="Frankel J."/>
            <person name="Tsao C.-C."/>
            <person name="Gorovsky M.A."/>
            <person name="Keeling P.J."/>
            <person name="Waller R.F."/>
            <person name="Patron N.J."/>
            <person name="Cherry J.M."/>
            <person name="Stover N.A."/>
            <person name="Krieger C.J."/>
            <person name="del Toro C."/>
            <person name="Ryder H.F."/>
            <person name="Williamson S.C."/>
            <person name="Barbeau R.A."/>
            <person name="Hamilton E.P."/>
            <person name="Orias E."/>
        </authorList>
    </citation>
    <scope>NUCLEOTIDE SEQUENCE [LARGE SCALE GENOMIC DNA]</scope>
    <source>
        <strain evidence="2">SB210</strain>
    </source>
</reference>
<accession>I7LWB2</accession>
<keyword evidence="2" id="KW-1185">Reference proteome</keyword>
<dbReference type="InParanoid" id="I7LWB2"/>
<dbReference type="KEGG" id="tet:TTHERM_00149120"/>
<gene>
    <name evidence="1" type="ORF">TTHERM_00149120</name>
</gene>
<name>I7LWB2_TETTS</name>
<organism evidence="1 2">
    <name type="scientific">Tetrahymena thermophila (strain SB210)</name>
    <dbReference type="NCBI Taxonomy" id="312017"/>
    <lineage>
        <taxon>Eukaryota</taxon>
        <taxon>Sar</taxon>
        <taxon>Alveolata</taxon>
        <taxon>Ciliophora</taxon>
        <taxon>Intramacronucleata</taxon>
        <taxon>Oligohymenophorea</taxon>
        <taxon>Hymenostomatida</taxon>
        <taxon>Tetrahymenina</taxon>
        <taxon>Tetrahymenidae</taxon>
        <taxon>Tetrahymena</taxon>
    </lineage>
</organism>
<dbReference type="AlphaFoldDB" id="I7LWB2"/>
<dbReference type="EMBL" id="GG662603">
    <property type="protein sequence ID" value="EAS01302.2"/>
    <property type="molecule type" value="Genomic_DNA"/>
</dbReference>
<dbReference type="GeneID" id="7825242"/>
<dbReference type="RefSeq" id="XP_001021547.2">
    <property type="nucleotide sequence ID" value="XM_001021547.2"/>
</dbReference>
<evidence type="ECO:0000313" key="1">
    <source>
        <dbReference type="EMBL" id="EAS01302.2"/>
    </source>
</evidence>
<sequence length="256" mass="30052">MIKALQRNSKQINQIKLNQIQYNQTNKQNNKLLKEQNTNLQFSTNQHKRYTKKHTHIHQHKKDLKKYLKMGCIQSAKGNIKINKRNIPEAFGRYNISDKKLVKIYQKYCQQNGVIVRDIAAPEEQNQNNFNSIVFNEELLKKRQEDQLAAPSNYSHCACCNNSSNNIQQNQKKNISYNNININSVRQVNNELSQRLLSQNSIQNNKNISKVSPNESDINSFHENPKIIRNLHLNKLYLKRKIQIHNERYVVQQGCA</sequence>
<protein>
    <submittedName>
        <fullName evidence="1">Uncharacterized protein</fullName>
    </submittedName>
</protein>